<organism evidence="1 2">
    <name type="scientific">Bombilactobacillus folatiphilus</name>
    <dbReference type="NCBI Taxonomy" id="2923362"/>
    <lineage>
        <taxon>Bacteria</taxon>
        <taxon>Bacillati</taxon>
        <taxon>Bacillota</taxon>
        <taxon>Bacilli</taxon>
        <taxon>Lactobacillales</taxon>
        <taxon>Lactobacillaceae</taxon>
        <taxon>Bombilactobacillus</taxon>
    </lineage>
</organism>
<reference evidence="1" key="1">
    <citation type="journal article" date="2022" name="Int. J. Syst. Evol. Microbiol.">
        <title>Apilactobacillus apisilvae sp. nov., Nicolia spurrieriana gen. nov. sp. nov., Bombilactobacillus folatiphilus sp. nov. and Bombilactobacillus thymidiniphilus sp. nov., four new lactic acid bacterial isolates from stingless bees Tetragonula carbonaria and Austroplebeia australis.</title>
        <authorList>
            <person name="Oliphant S.A."/>
            <person name="Watson-Haigh N.S."/>
            <person name="Sumby K.M."/>
            <person name="Gardner J."/>
            <person name="Groom S."/>
            <person name="Jiranek V."/>
        </authorList>
    </citation>
    <scope>NUCLEOTIDE SEQUENCE</scope>
    <source>
        <strain evidence="1">SG4_D2</strain>
    </source>
</reference>
<dbReference type="PANTHER" id="PTHR48098:SF1">
    <property type="entry name" value="DIACYLGLYCEROL ACYLTRANSFERASE_MYCOLYLTRANSFERASE AG85A"/>
    <property type="match status" value="1"/>
</dbReference>
<evidence type="ECO:0000313" key="2">
    <source>
        <dbReference type="Proteomes" id="UP000831495"/>
    </source>
</evidence>
<dbReference type="Proteomes" id="UP000831495">
    <property type="component" value="Chromosome"/>
</dbReference>
<keyword evidence="1" id="KW-0378">Hydrolase</keyword>
<dbReference type="EMBL" id="CP093366">
    <property type="protein sequence ID" value="UQS81461.1"/>
    <property type="molecule type" value="Genomic_DNA"/>
</dbReference>
<dbReference type="InterPro" id="IPR029058">
    <property type="entry name" value="AB_hydrolase_fold"/>
</dbReference>
<dbReference type="InterPro" id="IPR000801">
    <property type="entry name" value="Esterase-like"/>
</dbReference>
<evidence type="ECO:0000313" key="1">
    <source>
        <dbReference type="EMBL" id="UQS81461.1"/>
    </source>
</evidence>
<dbReference type="GO" id="GO:0016787">
    <property type="term" value="F:hydrolase activity"/>
    <property type="evidence" value="ECO:0007669"/>
    <property type="project" value="UniProtKB-KW"/>
</dbReference>
<dbReference type="InterPro" id="IPR050583">
    <property type="entry name" value="Mycobacterial_A85_antigen"/>
</dbReference>
<dbReference type="Pfam" id="PF00756">
    <property type="entry name" value="Esterase"/>
    <property type="match status" value="1"/>
</dbReference>
<accession>A0ABY4P784</accession>
<proteinExistence type="predicted"/>
<dbReference type="Gene3D" id="3.40.50.1820">
    <property type="entry name" value="alpha/beta hydrolase"/>
    <property type="match status" value="1"/>
</dbReference>
<protein>
    <submittedName>
        <fullName evidence="1">Alpha/beta hydrolase-fold protein</fullName>
    </submittedName>
</protein>
<gene>
    <name evidence="1" type="ORF">MOO45_04345</name>
</gene>
<dbReference type="PANTHER" id="PTHR48098">
    <property type="entry name" value="ENTEROCHELIN ESTERASE-RELATED"/>
    <property type="match status" value="1"/>
</dbReference>
<dbReference type="RefSeq" id="WP_249513725.1">
    <property type="nucleotide sequence ID" value="NZ_CP093366.1"/>
</dbReference>
<keyword evidence="2" id="KW-1185">Reference proteome</keyword>
<name>A0ABY4P784_9LACO</name>
<sequence>MALLKLTRFSLLLQNQCTTRILLPDNLEINQPLTVIWLLHGLGDNGTCWLRKTTLEQITSNYRIAVIMPDMGRSFYTNAKDGLPYWDYLTEELIPQMRRLLPLSNQRSENYLLGNSMGGFGAFKLAFKHPNWFQVVATFSPVVDLNIVKTIMPDYTHIFGSQIPQNYLQKLAKQSSPEQLTSIHWQHTIGQNDFMKDANDQFAQWMKTLKLDYTYTVSPGQHDWSFWENELVKLFKIWQLPLV</sequence>
<dbReference type="SUPFAM" id="SSF53474">
    <property type="entry name" value="alpha/beta-Hydrolases"/>
    <property type="match status" value="1"/>
</dbReference>